<dbReference type="RefSeq" id="WP_110608370.1">
    <property type="nucleotide sequence ID" value="NZ_PDOD01000001.1"/>
</dbReference>
<comment type="caution">
    <text evidence="2">The sequence shown here is derived from an EMBL/GenBank/DDBJ whole genome shotgun (WGS) entry which is preliminary data.</text>
</comment>
<name>A0A323TKU4_9BACI</name>
<evidence type="ECO:0000313" key="2">
    <source>
        <dbReference type="EMBL" id="PYZ94736.1"/>
    </source>
</evidence>
<keyword evidence="3" id="KW-1185">Reference proteome</keyword>
<accession>A0A323TKU4</accession>
<reference evidence="2 3" key="1">
    <citation type="submission" date="2017-10" db="EMBL/GenBank/DDBJ databases">
        <title>Bacillus sp. nov., a halophilic bacterium isolated from a Keqin Lake.</title>
        <authorList>
            <person name="Wang H."/>
        </authorList>
    </citation>
    <scope>NUCLEOTIDE SEQUENCE [LARGE SCALE GENOMIC DNA]</scope>
    <source>
        <strain evidence="2 3">KQ-12</strain>
    </source>
</reference>
<keyword evidence="1" id="KW-1133">Transmembrane helix</keyword>
<keyword evidence="1" id="KW-0472">Membrane</keyword>
<dbReference type="AlphaFoldDB" id="A0A323TKU4"/>
<feature type="transmembrane region" description="Helical" evidence="1">
    <location>
        <begin position="55"/>
        <end position="73"/>
    </location>
</feature>
<keyword evidence="1" id="KW-0812">Transmembrane</keyword>
<proteinExistence type="predicted"/>
<sequence>MIWINSLFMVVGLVWILASFHKNLKAGKASAVLFYSGLALVVGAGVNLFVNSFVLLIIIFGVVNLTAFYIFMFKKPD</sequence>
<feature type="transmembrane region" description="Helical" evidence="1">
    <location>
        <begin position="6"/>
        <end position="24"/>
    </location>
</feature>
<dbReference type="Proteomes" id="UP000248214">
    <property type="component" value="Unassembled WGS sequence"/>
</dbReference>
<feature type="transmembrane region" description="Helical" evidence="1">
    <location>
        <begin position="31"/>
        <end position="49"/>
    </location>
</feature>
<evidence type="ECO:0000313" key="3">
    <source>
        <dbReference type="Proteomes" id="UP000248214"/>
    </source>
</evidence>
<evidence type="ECO:0000256" key="1">
    <source>
        <dbReference type="SAM" id="Phobius"/>
    </source>
</evidence>
<dbReference type="EMBL" id="PDOD01000001">
    <property type="protein sequence ID" value="PYZ94736.1"/>
    <property type="molecule type" value="Genomic_DNA"/>
</dbReference>
<protein>
    <submittedName>
        <fullName evidence="2">Uncharacterized protein</fullName>
    </submittedName>
</protein>
<organism evidence="2 3">
    <name type="scientific">Salipaludibacillus keqinensis</name>
    <dbReference type="NCBI Taxonomy" id="2045207"/>
    <lineage>
        <taxon>Bacteria</taxon>
        <taxon>Bacillati</taxon>
        <taxon>Bacillota</taxon>
        <taxon>Bacilli</taxon>
        <taxon>Bacillales</taxon>
        <taxon>Bacillaceae</taxon>
    </lineage>
</organism>
<gene>
    <name evidence="2" type="ORF">CR194_04170</name>
</gene>